<evidence type="ECO:0008006" key="4">
    <source>
        <dbReference type="Google" id="ProtNLM"/>
    </source>
</evidence>
<dbReference type="PANTHER" id="PTHR35040:SF9">
    <property type="entry name" value="4-LIKE CELL SURFACE PROTEIN, PUTATIVE (AFU_ORTHOLOGUE AFUA_4G14080)-RELATED"/>
    <property type="match status" value="1"/>
</dbReference>
<dbReference type="AlphaFoldDB" id="A0A5C6GG23"/>
<keyword evidence="1" id="KW-0732">Signal</keyword>
<evidence type="ECO:0000313" key="3">
    <source>
        <dbReference type="Proteomes" id="UP000317257"/>
    </source>
</evidence>
<dbReference type="EMBL" id="SBHS01000004">
    <property type="protein sequence ID" value="TWU76732.1"/>
    <property type="molecule type" value="Genomic_DNA"/>
</dbReference>
<dbReference type="PANTHER" id="PTHR35040">
    <property type="match status" value="1"/>
</dbReference>
<dbReference type="Pfam" id="PF12138">
    <property type="entry name" value="Spherulin4"/>
    <property type="match status" value="1"/>
</dbReference>
<gene>
    <name evidence="2" type="ORF">ED733_003770</name>
</gene>
<sequence>MRLLLTSALATTVSATGLILPLYIYPAATWDDGAANWTPVFQAADSTPSLTWLTVVNPNSGPGDTHLPGNNDVNYITAVSKLNTRPNMKPIGYVRTNYAQFSPDQVKQSVAAWKGWDNYAAANISVQGIFFDESAPNAAYLRDVVGYTRATFGRPITVTCNFGKAVDAEFYDICDVVVAFESCLNCQGLPQYKSAETIEAMIPKNRRGNAAIILNKFEGRAFDGSVADASLVRKYLETMKDMGLGWAYFCSHDYDEILAWPATIWEVVKWLA</sequence>
<organism evidence="2 3">
    <name type="scientific">Metarhizium rileyi (strain RCEF 4871)</name>
    <name type="common">Nomuraea rileyi</name>
    <dbReference type="NCBI Taxonomy" id="1649241"/>
    <lineage>
        <taxon>Eukaryota</taxon>
        <taxon>Fungi</taxon>
        <taxon>Dikarya</taxon>
        <taxon>Ascomycota</taxon>
        <taxon>Pezizomycotina</taxon>
        <taxon>Sordariomycetes</taxon>
        <taxon>Hypocreomycetidae</taxon>
        <taxon>Hypocreales</taxon>
        <taxon>Clavicipitaceae</taxon>
        <taxon>Metarhizium</taxon>
    </lineage>
</organism>
<dbReference type="Proteomes" id="UP000317257">
    <property type="component" value="Unassembled WGS sequence"/>
</dbReference>
<proteinExistence type="predicted"/>
<feature type="chain" id="PRO_5022677792" description="Spherulation-specific family 4" evidence="1">
    <location>
        <begin position="16"/>
        <end position="272"/>
    </location>
</feature>
<reference evidence="3" key="1">
    <citation type="submission" date="2018-12" db="EMBL/GenBank/DDBJ databases">
        <title>The complete genome of Metarhizium rileyi, a key fungal pathogen of Lepidoptera.</title>
        <authorList>
            <person name="Binneck E."/>
            <person name="Lastra C.C.L."/>
            <person name="Sosa-Gomez D.R."/>
        </authorList>
    </citation>
    <scope>NUCLEOTIDE SEQUENCE [LARGE SCALE GENOMIC DNA]</scope>
    <source>
        <strain evidence="3">Cep018-CH2</strain>
    </source>
</reference>
<dbReference type="InterPro" id="IPR021986">
    <property type="entry name" value="Spherulin4"/>
</dbReference>
<evidence type="ECO:0000313" key="2">
    <source>
        <dbReference type="EMBL" id="TWU76732.1"/>
    </source>
</evidence>
<feature type="signal peptide" evidence="1">
    <location>
        <begin position="1"/>
        <end position="15"/>
    </location>
</feature>
<comment type="caution">
    <text evidence="2">The sequence shown here is derived from an EMBL/GenBank/DDBJ whole genome shotgun (WGS) entry which is preliminary data.</text>
</comment>
<protein>
    <recommendedName>
        <fullName evidence="4">Spherulation-specific family 4</fullName>
    </recommendedName>
</protein>
<name>A0A5C6GG23_METRR</name>
<evidence type="ECO:0000256" key="1">
    <source>
        <dbReference type="SAM" id="SignalP"/>
    </source>
</evidence>
<accession>A0A5C6GG23</accession>